<proteinExistence type="inferred from homology"/>
<keyword evidence="4" id="KW-1185">Reference proteome</keyword>
<dbReference type="GO" id="GO:0016853">
    <property type="term" value="F:isomerase activity"/>
    <property type="evidence" value="ECO:0007669"/>
    <property type="project" value="UniProtKB-KW"/>
</dbReference>
<dbReference type="InterPro" id="IPR051812">
    <property type="entry name" value="SPI_LacAB/RpiB"/>
</dbReference>
<dbReference type="NCBIfam" id="TIGR01120">
    <property type="entry name" value="rpiB"/>
    <property type="match status" value="1"/>
</dbReference>
<dbReference type="EMBL" id="PYSW02000022">
    <property type="protein sequence ID" value="KAG2382980.1"/>
    <property type="molecule type" value="Genomic_DNA"/>
</dbReference>
<evidence type="ECO:0000313" key="3">
    <source>
        <dbReference type="EMBL" id="KAG2382980.1"/>
    </source>
</evidence>
<dbReference type="NCBIfam" id="TIGR00689">
    <property type="entry name" value="rpiB_lacA_lacB"/>
    <property type="match status" value="1"/>
</dbReference>
<evidence type="ECO:0000256" key="1">
    <source>
        <dbReference type="ARBA" id="ARBA00008754"/>
    </source>
</evidence>
<dbReference type="NCBIfam" id="NF004051">
    <property type="entry name" value="PRK05571.1"/>
    <property type="match status" value="1"/>
</dbReference>
<organism evidence="3 4">
    <name type="scientific">Naegleria lovaniensis</name>
    <name type="common">Amoeba</name>
    <dbReference type="NCBI Taxonomy" id="51637"/>
    <lineage>
        <taxon>Eukaryota</taxon>
        <taxon>Discoba</taxon>
        <taxon>Heterolobosea</taxon>
        <taxon>Tetramitia</taxon>
        <taxon>Eutetramitia</taxon>
        <taxon>Vahlkampfiidae</taxon>
        <taxon>Naegleria</taxon>
    </lineage>
</organism>
<gene>
    <name evidence="3" type="ORF">C9374_004947</name>
</gene>
<evidence type="ECO:0000256" key="2">
    <source>
        <dbReference type="ARBA" id="ARBA00023235"/>
    </source>
</evidence>
<name>A0AA88GRX9_NAELO</name>
<dbReference type="Pfam" id="PF02502">
    <property type="entry name" value="LacAB_rpiB"/>
    <property type="match status" value="1"/>
</dbReference>
<dbReference type="InterPro" id="IPR003500">
    <property type="entry name" value="RpiB_LacA_LacB"/>
</dbReference>
<keyword evidence="2" id="KW-0413">Isomerase</keyword>
<protein>
    <recommendedName>
        <fullName evidence="5">Ribose 5-phosphate isomerase B</fullName>
    </recommendedName>
</protein>
<dbReference type="InterPro" id="IPR036569">
    <property type="entry name" value="RpiB_LacA_LacB_sf"/>
</dbReference>
<evidence type="ECO:0008006" key="5">
    <source>
        <dbReference type="Google" id="ProtNLM"/>
    </source>
</evidence>
<comment type="similarity">
    <text evidence="1">Belongs to the LacAB/RpiB family.</text>
</comment>
<dbReference type="InterPro" id="IPR004785">
    <property type="entry name" value="RpiB"/>
</dbReference>
<dbReference type="PIRSF" id="PIRSF005384">
    <property type="entry name" value="RpiB_LacA_B"/>
    <property type="match status" value="1"/>
</dbReference>
<dbReference type="AlphaFoldDB" id="A0AA88GRX9"/>
<dbReference type="Proteomes" id="UP000816034">
    <property type="component" value="Unassembled WGS sequence"/>
</dbReference>
<dbReference type="PANTHER" id="PTHR43732:SF1">
    <property type="entry name" value="RIBOSE 5-PHOSPHATE ISOMERASE"/>
    <property type="match status" value="1"/>
</dbReference>
<dbReference type="GeneID" id="68097402"/>
<comment type="caution">
    <text evidence="3">The sequence shown here is derived from an EMBL/GenBank/DDBJ whole genome shotgun (WGS) entry which is preliminary data.</text>
</comment>
<accession>A0AA88GRX9</accession>
<dbReference type="SUPFAM" id="SSF89623">
    <property type="entry name" value="Ribose/Galactose isomerase RpiB/AlsB"/>
    <property type="match status" value="1"/>
</dbReference>
<dbReference type="PANTHER" id="PTHR43732">
    <property type="entry name" value="RIBOSE 5-PHOSPHATE ISOMERASE-RELATED"/>
    <property type="match status" value="1"/>
</dbReference>
<dbReference type="GO" id="GO:0005975">
    <property type="term" value="P:carbohydrate metabolic process"/>
    <property type="evidence" value="ECO:0007669"/>
    <property type="project" value="InterPro"/>
</dbReference>
<sequence>MSQTRNLVFKKIIVGCDHAALDLKNLVVQYLKSVYASKLEAFEDAGVHTEDRVDYPDIAHQVCEKIQNKEYDGGILLCGTGIGISIAANKHEGIRAGLCHDDYSAEMTRKHNNANVLCFGGRTTGIEIAKRMVDIFLTTEFEGGRHADRLEKLKLTACASSSCQQ</sequence>
<evidence type="ECO:0000313" key="4">
    <source>
        <dbReference type="Proteomes" id="UP000816034"/>
    </source>
</evidence>
<dbReference type="Gene3D" id="3.40.1400.10">
    <property type="entry name" value="Sugar-phosphate isomerase, RpiB/LacA/LacB"/>
    <property type="match status" value="1"/>
</dbReference>
<reference evidence="3 4" key="1">
    <citation type="journal article" date="2018" name="BMC Genomics">
        <title>The genome of Naegleria lovaniensis, the basis for a comparative approach to unravel pathogenicity factors of the human pathogenic amoeba N. fowleri.</title>
        <authorList>
            <person name="Liechti N."/>
            <person name="Schurch N."/>
            <person name="Bruggmann R."/>
            <person name="Wittwer M."/>
        </authorList>
    </citation>
    <scope>NUCLEOTIDE SEQUENCE [LARGE SCALE GENOMIC DNA]</scope>
    <source>
        <strain evidence="3 4">ATCC 30569</strain>
    </source>
</reference>
<dbReference type="RefSeq" id="XP_044548659.1">
    <property type="nucleotide sequence ID" value="XM_044694642.1"/>
</dbReference>